<dbReference type="AlphaFoldDB" id="A0A8B9I1I1"/>
<dbReference type="Ensembl" id="ENSABRT00000003907.1">
    <property type="protein sequence ID" value="ENSABRP00000002694.1"/>
    <property type="gene ID" value="ENSABRG00000002620.1"/>
</dbReference>
<evidence type="ECO:0000313" key="2">
    <source>
        <dbReference type="Ensembl" id="ENSABRP00000002694.1"/>
    </source>
</evidence>
<feature type="signal peptide" evidence="1">
    <location>
        <begin position="1"/>
        <end position="18"/>
    </location>
</feature>
<dbReference type="Proteomes" id="UP000694426">
    <property type="component" value="Unplaced"/>
</dbReference>
<evidence type="ECO:0000256" key="1">
    <source>
        <dbReference type="SAM" id="SignalP"/>
    </source>
</evidence>
<proteinExistence type="predicted"/>
<evidence type="ECO:0000313" key="3">
    <source>
        <dbReference type="Proteomes" id="UP000694426"/>
    </source>
</evidence>
<reference evidence="2" key="1">
    <citation type="submission" date="2025-08" db="UniProtKB">
        <authorList>
            <consortium name="Ensembl"/>
        </authorList>
    </citation>
    <scope>IDENTIFICATION</scope>
</reference>
<keyword evidence="1" id="KW-0732">Signal</keyword>
<keyword evidence="3" id="KW-1185">Reference proteome</keyword>
<reference evidence="2" key="2">
    <citation type="submission" date="2025-09" db="UniProtKB">
        <authorList>
            <consortium name="Ensembl"/>
        </authorList>
    </citation>
    <scope>IDENTIFICATION</scope>
</reference>
<sequence>GNLILQMLFAVSQSILSALQIPNKLNKPVKFNHLLQNISLVTTSDIFFSLMQKKDASVTLKCQLMLLINQKGKLQRKIKKFHPFVTFLHHPTILLVCDQNLISKRSKVRLEST</sequence>
<organism evidence="2 3">
    <name type="scientific">Anser brachyrhynchus</name>
    <name type="common">Pink-footed goose</name>
    <dbReference type="NCBI Taxonomy" id="132585"/>
    <lineage>
        <taxon>Eukaryota</taxon>
        <taxon>Metazoa</taxon>
        <taxon>Chordata</taxon>
        <taxon>Craniata</taxon>
        <taxon>Vertebrata</taxon>
        <taxon>Euteleostomi</taxon>
        <taxon>Archelosauria</taxon>
        <taxon>Archosauria</taxon>
        <taxon>Dinosauria</taxon>
        <taxon>Saurischia</taxon>
        <taxon>Theropoda</taxon>
        <taxon>Coelurosauria</taxon>
        <taxon>Aves</taxon>
        <taxon>Neognathae</taxon>
        <taxon>Galloanserae</taxon>
        <taxon>Anseriformes</taxon>
        <taxon>Anatidae</taxon>
        <taxon>Anserinae</taxon>
        <taxon>Anser</taxon>
    </lineage>
</organism>
<protein>
    <submittedName>
        <fullName evidence="2">Uncharacterized protein</fullName>
    </submittedName>
</protein>
<name>A0A8B9I1I1_9AVES</name>
<feature type="chain" id="PRO_5034428381" evidence="1">
    <location>
        <begin position="19"/>
        <end position="113"/>
    </location>
</feature>
<accession>A0A8B9I1I1</accession>